<sequence>MKNELARHIEETANILNGWTTGILVIEPGCLCVYDRDLDLEHEIDIAKDHVEVETVDGGWRKLKMMDYARKTKEGWLLFAGLDARMKKG</sequence>
<name>A0A1H3R1T1_9FIRM</name>
<dbReference type="OrthoDB" id="2972583at2"/>
<accession>A0A1H3R1T1</accession>
<dbReference type="EMBL" id="FNPV01000011">
    <property type="protein sequence ID" value="SDZ18909.1"/>
    <property type="molecule type" value="Genomic_DNA"/>
</dbReference>
<reference evidence="1 2" key="1">
    <citation type="submission" date="2016-10" db="EMBL/GenBank/DDBJ databases">
        <authorList>
            <person name="de Groot N.N."/>
        </authorList>
    </citation>
    <scope>NUCLEOTIDE SEQUENCE [LARGE SCALE GENOMIC DNA]</scope>
    <source>
        <strain evidence="1 2">APO</strain>
    </source>
</reference>
<proteinExistence type="predicted"/>
<evidence type="ECO:0000313" key="1">
    <source>
        <dbReference type="EMBL" id="SDZ18909.1"/>
    </source>
</evidence>
<protein>
    <submittedName>
        <fullName evidence="1">Uncharacterized protein</fullName>
    </submittedName>
</protein>
<evidence type="ECO:0000313" key="2">
    <source>
        <dbReference type="Proteomes" id="UP000199230"/>
    </source>
</evidence>
<organism evidence="1 2">
    <name type="scientific">Tindallia californiensis</name>
    <dbReference type="NCBI Taxonomy" id="159292"/>
    <lineage>
        <taxon>Bacteria</taxon>
        <taxon>Bacillati</taxon>
        <taxon>Bacillota</taxon>
        <taxon>Clostridia</taxon>
        <taxon>Peptostreptococcales</taxon>
        <taxon>Tindalliaceae</taxon>
        <taxon>Tindallia</taxon>
    </lineage>
</organism>
<gene>
    <name evidence="1" type="ORF">SAMN05192546_11153</name>
</gene>
<dbReference type="RefSeq" id="WP_093315330.1">
    <property type="nucleotide sequence ID" value="NZ_FNPV01000011.1"/>
</dbReference>
<dbReference type="AlphaFoldDB" id="A0A1H3R1T1"/>
<keyword evidence="2" id="KW-1185">Reference proteome</keyword>
<dbReference type="STRING" id="159292.SAMN05192546_11153"/>
<dbReference type="Proteomes" id="UP000199230">
    <property type="component" value="Unassembled WGS sequence"/>
</dbReference>